<feature type="domain" description="MobA-like NTP transferase" evidence="3">
    <location>
        <begin position="3"/>
        <end position="116"/>
    </location>
</feature>
<dbReference type="PANTHER" id="PTHR43584:SF8">
    <property type="entry name" value="N-ACETYLMURAMATE ALPHA-1-PHOSPHATE URIDYLYLTRANSFERASE"/>
    <property type="match status" value="1"/>
</dbReference>
<dbReference type="Proteomes" id="UP001250538">
    <property type="component" value="Unassembled WGS sequence"/>
</dbReference>
<organism evidence="4 5">
    <name type="scientific">Paenibacillus suaedae</name>
    <dbReference type="NCBI Taxonomy" id="3077233"/>
    <lineage>
        <taxon>Bacteria</taxon>
        <taxon>Bacillati</taxon>
        <taxon>Bacillota</taxon>
        <taxon>Bacilli</taxon>
        <taxon>Bacillales</taxon>
        <taxon>Paenibacillaceae</taxon>
        <taxon>Paenibacillus</taxon>
    </lineage>
</organism>
<dbReference type="CDD" id="cd02523">
    <property type="entry name" value="PC_cytidylyltransferase"/>
    <property type="match status" value="1"/>
</dbReference>
<dbReference type="Gene3D" id="3.90.550.10">
    <property type="entry name" value="Spore Coat Polysaccharide Biosynthesis Protein SpsA, Chain A"/>
    <property type="match status" value="1"/>
</dbReference>
<evidence type="ECO:0000313" key="5">
    <source>
        <dbReference type="Proteomes" id="UP001250538"/>
    </source>
</evidence>
<dbReference type="AlphaFoldDB" id="A0AAJ2JW36"/>
<evidence type="ECO:0000256" key="2">
    <source>
        <dbReference type="ARBA" id="ARBA00022695"/>
    </source>
</evidence>
<keyword evidence="1" id="KW-0808">Transferase</keyword>
<evidence type="ECO:0000313" key="4">
    <source>
        <dbReference type="EMBL" id="MDT8978018.1"/>
    </source>
</evidence>
<dbReference type="InterPro" id="IPR050065">
    <property type="entry name" value="GlmU-like"/>
</dbReference>
<proteinExistence type="predicted"/>
<dbReference type="SUPFAM" id="SSF53448">
    <property type="entry name" value="Nucleotide-diphospho-sugar transferases"/>
    <property type="match status" value="1"/>
</dbReference>
<keyword evidence="5" id="KW-1185">Reference proteome</keyword>
<dbReference type="InterPro" id="IPR025877">
    <property type="entry name" value="MobA-like_NTP_Trfase"/>
</dbReference>
<dbReference type="PANTHER" id="PTHR43584">
    <property type="entry name" value="NUCLEOTIDYL TRANSFERASE"/>
    <property type="match status" value="1"/>
</dbReference>
<protein>
    <submittedName>
        <fullName evidence="4">Phosphocholine cytidylyltransferase family protein</fullName>
    </submittedName>
</protein>
<dbReference type="EMBL" id="JAVYAA010000004">
    <property type="protein sequence ID" value="MDT8978018.1"/>
    <property type="molecule type" value="Genomic_DNA"/>
</dbReference>
<name>A0AAJ2JW36_9BACL</name>
<comment type="caution">
    <text evidence="4">The sequence shown here is derived from an EMBL/GenBank/DDBJ whole genome shotgun (WGS) entry which is preliminary data.</text>
</comment>
<dbReference type="GO" id="GO:0016779">
    <property type="term" value="F:nucleotidyltransferase activity"/>
    <property type="evidence" value="ECO:0007669"/>
    <property type="project" value="UniProtKB-KW"/>
</dbReference>
<dbReference type="RefSeq" id="WP_171417857.1">
    <property type="nucleotide sequence ID" value="NZ_JAVYAA010000004.1"/>
</dbReference>
<sequence length="243" mass="28212">MKAILLAAGRGTRISRMIEEIPKCVLPIDGIPLIRRTVMMLLERNIQPIVCVGYCKTKIFEALEGLDVTYYFNPFYNVTNSIASFWFAREELTDDTIIMNGDVYIDDDILNLIVKTNKDCALMVDTGRTVEGDYFLQLENGYIKKYGKDLPLKERTCEYVGMGKIRAKFLIEFRDKLESLINAQQHQLWWENILYSLVEEKNIETIDVKGMFWSEIDYFDDYERILAYTSRDDKVERAVGGGM</sequence>
<dbReference type="Pfam" id="PF12804">
    <property type="entry name" value="NTP_transf_3"/>
    <property type="match status" value="1"/>
</dbReference>
<evidence type="ECO:0000256" key="1">
    <source>
        <dbReference type="ARBA" id="ARBA00022679"/>
    </source>
</evidence>
<evidence type="ECO:0000259" key="3">
    <source>
        <dbReference type="Pfam" id="PF12804"/>
    </source>
</evidence>
<dbReference type="InterPro" id="IPR029044">
    <property type="entry name" value="Nucleotide-diphossugar_trans"/>
</dbReference>
<gene>
    <name evidence="4" type="ORF">RQP50_17475</name>
</gene>
<keyword evidence="2 4" id="KW-0548">Nucleotidyltransferase</keyword>
<reference evidence="5" key="1">
    <citation type="submission" date="2023-09" db="EMBL/GenBank/DDBJ databases">
        <title>Paenibacillus sp. chi10 Genome sequencing and assembly.</title>
        <authorList>
            <person name="Kim I."/>
        </authorList>
    </citation>
    <scope>NUCLEOTIDE SEQUENCE [LARGE SCALE GENOMIC DNA]</scope>
    <source>
        <strain evidence="5">chi10</strain>
    </source>
</reference>
<accession>A0AAJ2JW36</accession>